<evidence type="ECO:0000313" key="17">
    <source>
        <dbReference type="EMBL" id="RWY43590.1"/>
    </source>
</evidence>
<evidence type="ECO:0000256" key="15">
    <source>
        <dbReference type="RuleBase" id="RU362081"/>
    </source>
</evidence>
<keyword evidence="11" id="KW-1278">Translocase</keyword>
<feature type="domain" description="HMA" evidence="16">
    <location>
        <begin position="37"/>
        <end position="102"/>
    </location>
</feature>
<gene>
    <name evidence="17" type="primary">cadA</name>
    <name evidence="17" type="ORF">EP867_04075</name>
</gene>
<feature type="transmembrane region" description="Helical" evidence="15">
    <location>
        <begin position="186"/>
        <end position="208"/>
    </location>
</feature>
<keyword evidence="7 15" id="KW-0479">Metal-binding</keyword>
<reference evidence="17 18" key="1">
    <citation type="journal article" date="2015" name="Int. J. Syst. Evol. Microbiol.">
        <title>Gemmobacter intermedius sp. nov., isolated from a white stork (Ciconia ciconia).</title>
        <authorList>
            <person name="Kampfer P."/>
            <person name="Jerzak L."/>
            <person name="Wilharm G."/>
            <person name="Golke J."/>
            <person name="Busse H.J."/>
            <person name="Glaeser S.P."/>
        </authorList>
    </citation>
    <scope>NUCLEOTIDE SEQUENCE [LARGE SCALE GENOMIC DNA]</scope>
    <source>
        <strain evidence="17 18">119/4</strain>
    </source>
</reference>
<dbReference type="CDD" id="cd00371">
    <property type="entry name" value="HMA"/>
    <property type="match status" value="1"/>
</dbReference>
<dbReference type="Pfam" id="PF00122">
    <property type="entry name" value="E1-E2_ATPase"/>
    <property type="match status" value="1"/>
</dbReference>
<dbReference type="SUPFAM" id="SSF55008">
    <property type="entry name" value="HMA, heavy metal-associated domain"/>
    <property type="match status" value="1"/>
</dbReference>
<dbReference type="PANTHER" id="PTHR43520:SF5">
    <property type="entry name" value="CATION-TRANSPORTING P-TYPE ATPASE-RELATED"/>
    <property type="match status" value="1"/>
</dbReference>
<dbReference type="Pfam" id="PF00702">
    <property type="entry name" value="Hydrolase"/>
    <property type="match status" value="1"/>
</dbReference>
<keyword evidence="4 15" id="KW-1003">Cell membrane</keyword>
<dbReference type="InterPro" id="IPR036412">
    <property type="entry name" value="HAD-like_sf"/>
</dbReference>
<dbReference type="InterPro" id="IPR017969">
    <property type="entry name" value="Heavy-metal-associated_CS"/>
</dbReference>
<dbReference type="InterPro" id="IPR023298">
    <property type="entry name" value="ATPase_P-typ_TM_dom_sf"/>
</dbReference>
<dbReference type="InterPro" id="IPR006121">
    <property type="entry name" value="HMA_dom"/>
</dbReference>
<organism evidence="17 18">
    <name type="scientific">Falsigemmobacter intermedius</name>
    <dbReference type="NCBI Taxonomy" id="1553448"/>
    <lineage>
        <taxon>Bacteria</taxon>
        <taxon>Pseudomonadati</taxon>
        <taxon>Pseudomonadota</taxon>
        <taxon>Alphaproteobacteria</taxon>
        <taxon>Rhodobacterales</taxon>
        <taxon>Paracoccaceae</taxon>
        <taxon>Falsigemmobacter</taxon>
    </lineage>
</organism>
<evidence type="ECO:0000256" key="8">
    <source>
        <dbReference type="ARBA" id="ARBA00022741"/>
    </source>
</evidence>
<evidence type="ECO:0000256" key="11">
    <source>
        <dbReference type="ARBA" id="ARBA00022967"/>
    </source>
</evidence>
<dbReference type="SUPFAM" id="SSF81665">
    <property type="entry name" value="Calcium ATPase, transmembrane domain M"/>
    <property type="match status" value="1"/>
</dbReference>
<dbReference type="GO" id="GO:0043682">
    <property type="term" value="F:P-type divalent copper transporter activity"/>
    <property type="evidence" value="ECO:0007669"/>
    <property type="project" value="TreeGrafter"/>
</dbReference>
<dbReference type="PANTHER" id="PTHR43520">
    <property type="entry name" value="ATP7, ISOFORM B"/>
    <property type="match status" value="1"/>
</dbReference>
<dbReference type="InterPro" id="IPR001757">
    <property type="entry name" value="P_typ_ATPase"/>
</dbReference>
<evidence type="ECO:0000256" key="3">
    <source>
        <dbReference type="ARBA" id="ARBA00022448"/>
    </source>
</evidence>
<protein>
    <submittedName>
        <fullName evidence="17">Cadmium-translocating P-type ATPase</fullName>
        <ecNumber evidence="17">3.6.3.3</ecNumber>
    </submittedName>
</protein>
<feature type="transmembrane region" description="Helical" evidence="15">
    <location>
        <begin position="125"/>
        <end position="147"/>
    </location>
</feature>
<dbReference type="NCBIfam" id="TIGR01494">
    <property type="entry name" value="ATPase_P-type"/>
    <property type="match status" value="2"/>
</dbReference>
<dbReference type="PRINTS" id="PR00943">
    <property type="entry name" value="CUATPASE"/>
</dbReference>
<feature type="transmembrane region" description="Helical" evidence="15">
    <location>
        <begin position="153"/>
        <end position="174"/>
    </location>
</feature>
<dbReference type="Gene3D" id="3.40.1110.10">
    <property type="entry name" value="Calcium-transporting ATPase, cytoplasmic domain N"/>
    <property type="match status" value="1"/>
</dbReference>
<comment type="similarity">
    <text evidence="2 15">Belongs to the cation transport ATPase (P-type) (TC 3.A.3) family. Type IB subfamily.</text>
</comment>
<dbReference type="GO" id="GO:0005886">
    <property type="term" value="C:plasma membrane"/>
    <property type="evidence" value="ECO:0007669"/>
    <property type="project" value="UniProtKB-SubCell"/>
</dbReference>
<dbReference type="GO" id="GO:0016887">
    <property type="term" value="F:ATP hydrolysis activity"/>
    <property type="evidence" value="ECO:0007669"/>
    <property type="project" value="InterPro"/>
</dbReference>
<keyword evidence="3" id="KW-0813">Transport</keyword>
<dbReference type="InterPro" id="IPR023299">
    <property type="entry name" value="ATPase_P-typ_cyto_dom_N"/>
</dbReference>
<dbReference type="Gene3D" id="3.30.70.100">
    <property type="match status" value="1"/>
</dbReference>
<dbReference type="NCBIfam" id="TIGR01512">
    <property type="entry name" value="ATPase-IB2_Cd"/>
    <property type="match status" value="1"/>
</dbReference>
<dbReference type="PROSITE" id="PS01047">
    <property type="entry name" value="HMA_1"/>
    <property type="match status" value="1"/>
</dbReference>
<proteinExistence type="inferred from homology"/>
<feature type="transmembrane region" description="Helical" evidence="15">
    <location>
        <begin position="689"/>
        <end position="706"/>
    </location>
</feature>
<keyword evidence="12 15" id="KW-1133">Transmembrane helix</keyword>
<dbReference type="PROSITE" id="PS00154">
    <property type="entry name" value="ATPASE_E1_E2"/>
    <property type="match status" value="1"/>
</dbReference>
<dbReference type="PROSITE" id="PS50846">
    <property type="entry name" value="HMA_2"/>
    <property type="match status" value="1"/>
</dbReference>
<keyword evidence="18" id="KW-1185">Reference proteome</keyword>
<evidence type="ECO:0000259" key="16">
    <source>
        <dbReference type="PROSITE" id="PS50846"/>
    </source>
</evidence>
<evidence type="ECO:0000313" key="18">
    <source>
        <dbReference type="Proteomes" id="UP000287168"/>
    </source>
</evidence>
<accession>A0A3S3V0Y4</accession>
<dbReference type="Proteomes" id="UP000287168">
    <property type="component" value="Unassembled WGS sequence"/>
</dbReference>
<keyword evidence="9 15" id="KW-0067">ATP-binding</keyword>
<evidence type="ECO:0000256" key="10">
    <source>
        <dbReference type="ARBA" id="ARBA00022842"/>
    </source>
</evidence>
<dbReference type="SUPFAM" id="SSF56784">
    <property type="entry name" value="HAD-like"/>
    <property type="match status" value="1"/>
</dbReference>
<dbReference type="EC" id="3.6.3.3" evidence="17"/>
<dbReference type="SUPFAM" id="SSF81653">
    <property type="entry name" value="Calcium ATPase, transduction domain A"/>
    <property type="match status" value="1"/>
</dbReference>
<evidence type="ECO:0000256" key="6">
    <source>
        <dbReference type="ARBA" id="ARBA00022692"/>
    </source>
</evidence>
<feature type="transmembrane region" description="Helical" evidence="15">
    <location>
        <begin position="712"/>
        <end position="730"/>
    </location>
</feature>
<evidence type="ECO:0000256" key="12">
    <source>
        <dbReference type="ARBA" id="ARBA00022989"/>
    </source>
</evidence>
<evidence type="ECO:0000256" key="14">
    <source>
        <dbReference type="ARBA" id="ARBA00023136"/>
    </source>
</evidence>
<dbReference type="Pfam" id="PF00403">
    <property type="entry name" value="HMA"/>
    <property type="match status" value="1"/>
</dbReference>
<feature type="transmembrane region" description="Helical" evidence="15">
    <location>
        <begin position="395"/>
        <end position="420"/>
    </location>
</feature>
<dbReference type="InterPro" id="IPR059000">
    <property type="entry name" value="ATPase_P-type_domA"/>
</dbReference>
<evidence type="ECO:0000256" key="5">
    <source>
        <dbReference type="ARBA" id="ARBA00022553"/>
    </source>
</evidence>
<evidence type="ECO:0000256" key="1">
    <source>
        <dbReference type="ARBA" id="ARBA00004651"/>
    </source>
</evidence>
<dbReference type="EMBL" id="SBLC01000004">
    <property type="protein sequence ID" value="RWY43590.1"/>
    <property type="molecule type" value="Genomic_DNA"/>
</dbReference>
<evidence type="ECO:0000256" key="9">
    <source>
        <dbReference type="ARBA" id="ARBA00022840"/>
    </source>
</evidence>
<keyword evidence="14 15" id="KW-0472">Membrane</keyword>
<evidence type="ECO:0000256" key="7">
    <source>
        <dbReference type="ARBA" id="ARBA00022723"/>
    </source>
</evidence>
<dbReference type="InterPro" id="IPR018303">
    <property type="entry name" value="ATPase_P-typ_P_site"/>
</dbReference>
<dbReference type="NCBIfam" id="TIGR01525">
    <property type="entry name" value="ATPase-IB_hvy"/>
    <property type="match status" value="1"/>
</dbReference>
<dbReference type="NCBIfam" id="TIGR01511">
    <property type="entry name" value="ATPase-IB1_Cu"/>
    <property type="match status" value="1"/>
</dbReference>
<dbReference type="GO" id="GO:0005524">
    <property type="term" value="F:ATP binding"/>
    <property type="evidence" value="ECO:0007669"/>
    <property type="project" value="UniProtKB-UniRule"/>
</dbReference>
<comment type="caution">
    <text evidence="17">The sequence shown here is derived from an EMBL/GenBank/DDBJ whole genome shotgun (WGS) entry which is preliminary data.</text>
</comment>
<feature type="transmembrane region" description="Helical" evidence="15">
    <location>
        <begin position="369"/>
        <end position="389"/>
    </location>
</feature>
<dbReference type="AlphaFoldDB" id="A0A3S3V0Y4"/>
<dbReference type="InterPro" id="IPR023214">
    <property type="entry name" value="HAD_sf"/>
</dbReference>
<keyword evidence="6 15" id="KW-0812">Transmembrane</keyword>
<evidence type="ECO:0000256" key="13">
    <source>
        <dbReference type="ARBA" id="ARBA00023065"/>
    </source>
</evidence>
<dbReference type="Gene3D" id="2.70.150.10">
    <property type="entry name" value="Calcium-transporting ATPase, cytoplasmic transduction domain A"/>
    <property type="match status" value="1"/>
</dbReference>
<dbReference type="OrthoDB" id="9807843at2"/>
<dbReference type="GO" id="GO:0005507">
    <property type="term" value="F:copper ion binding"/>
    <property type="evidence" value="ECO:0007669"/>
    <property type="project" value="TreeGrafter"/>
</dbReference>
<comment type="subcellular location">
    <subcellularLocation>
        <location evidence="1">Cell membrane</location>
        <topology evidence="1">Multi-pass membrane protein</topology>
    </subcellularLocation>
</comment>
<keyword evidence="10" id="KW-0460">Magnesium</keyword>
<dbReference type="InterPro" id="IPR008250">
    <property type="entry name" value="ATPase_P-typ_transduc_dom_A_sf"/>
</dbReference>
<name>A0A3S3V0Y4_9RHOB</name>
<evidence type="ECO:0000256" key="4">
    <source>
        <dbReference type="ARBA" id="ARBA00022475"/>
    </source>
</evidence>
<dbReference type="InterPro" id="IPR027256">
    <property type="entry name" value="P-typ_ATPase_IB"/>
</dbReference>
<dbReference type="GO" id="GO:0055070">
    <property type="term" value="P:copper ion homeostasis"/>
    <property type="evidence" value="ECO:0007669"/>
    <property type="project" value="TreeGrafter"/>
</dbReference>
<dbReference type="PRINTS" id="PR00119">
    <property type="entry name" value="CATATPASE"/>
</dbReference>
<dbReference type="Gene3D" id="3.40.50.1000">
    <property type="entry name" value="HAD superfamily/HAD-like"/>
    <property type="match status" value="1"/>
</dbReference>
<keyword evidence="5" id="KW-0597">Phosphoprotein</keyword>
<dbReference type="InterPro" id="IPR036163">
    <property type="entry name" value="HMA_dom_sf"/>
</dbReference>
<feature type="transmembrane region" description="Helical" evidence="15">
    <location>
        <begin position="214"/>
        <end position="232"/>
    </location>
</feature>
<keyword evidence="8 15" id="KW-0547">Nucleotide-binding</keyword>
<keyword evidence="17" id="KW-0378">Hydrolase</keyword>
<dbReference type="RefSeq" id="WP_128486925.1">
    <property type="nucleotide sequence ID" value="NZ_JBHLXB010000008.1"/>
</dbReference>
<keyword evidence="13" id="KW-0406">Ion transport</keyword>
<sequence length="733" mass="76779">MSLAADPEGPIPLSACPACIAAPAAEDLARRAQPQSARLTLSIPEAHCAACISTVEKGLEKLEGVKSARVNLTLKRVFVEADGSLEAADLIAPLKALGYEAHELDPGLLSTTENDRKSRELIMRIGISGFSMMNVNLLSVAVWVGATDATRDMFHTIAGLIAIPTVIFCAQPFFKSAWDGLKAGRVVMDFPIALAMVLGCAISIFETLNSGPHAYFDGIVMLTFFLLIGRWLDHRTRAMARSAAQELAALEVPRAIRLRDGTEETVGIAELAKGDLVLVRPGGRMPVDGEVVSGTSELDRSLLTGEVLPVFAAPGQVVSAGEVNLTGPLTVRVEAAGRDSSLSRMAELVAVAETAKTRYTGLADAAARLYAPVVHALAFGAFAVWLWISGGDLRLAINIAAGTLIITCPCALGLAVPAVLTAASGRLFKLGLLIKSGTALERMAEVDTVLFDKTGTLTMGRPEPLNFADHSAEVLSVAAALAGASSHPLAQSLTARAAEAAVSPAAIRDLREVPGFGIEGTLEGRRVRLGRAAWVGAAERAETATYLMLADGSTHAFTFTDALRPGAEELISTLKSRGLAVKLISGDTPAAVALLAERLGIEDWAAEARPEDKAAEVERLRGAGRHVLMVGDGLNDTAALAAAHASISPSTALDAARVASDIVLLSRDLTPVAEVLRLSKVATRRMQENFLISGAYNVVAVPVALLGYASPLWAAVAMSLSSITVALNALRTR</sequence>
<evidence type="ECO:0000256" key="2">
    <source>
        <dbReference type="ARBA" id="ARBA00006024"/>
    </source>
</evidence>